<dbReference type="RefSeq" id="WP_338438419.1">
    <property type="nucleotide sequence ID" value="NZ_JAUYVH010000022.1"/>
</dbReference>
<dbReference type="Gene3D" id="6.10.140.1340">
    <property type="match status" value="1"/>
</dbReference>
<evidence type="ECO:0008006" key="4">
    <source>
        <dbReference type="Google" id="ProtNLM"/>
    </source>
</evidence>
<feature type="transmembrane region" description="Helical" evidence="1">
    <location>
        <begin position="79"/>
        <end position="99"/>
    </location>
</feature>
<evidence type="ECO:0000256" key="1">
    <source>
        <dbReference type="SAM" id="Phobius"/>
    </source>
</evidence>
<gene>
    <name evidence="2" type="ORF">Q8A64_18345</name>
</gene>
<accession>A0ABU1BWJ7</accession>
<reference evidence="2 3" key="1">
    <citation type="submission" date="2023-08" db="EMBL/GenBank/DDBJ databases">
        <title>Oxalobacteraceae gen .nov., isolated from river sludge outside the plant.</title>
        <authorList>
            <person name="Zhao S.Y."/>
        </authorList>
    </citation>
    <scope>NUCLEOTIDE SEQUENCE [LARGE SCALE GENOMIC DNA]</scope>
    <source>
        <strain evidence="2 3">R-40</strain>
    </source>
</reference>
<name>A0ABU1BWJ7_9BURK</name>
<dbReference type="EMBL" id="JAUYVH010000022">
    <property type="protein sequence ID" value="MDQ9172371.1"/>
    <property type="molecule type" value="Genomic_DNA"/>
</dbReference>
<organism evidence="2 3">
    <name type="scientific">Keguizhuia sedimenti</name>
    <dbReference type="NCBI Taxonomy" id="3064264"/>
    <lineage>
        <taxon>Bacteria</taxon>
        <taxon>Pseudomonadati</taxon>
        <taxon>Pseudomonadota</taxon>
        <taxon>Betaproteobacteria</taxon>
        <taxon>Burkholderiales</taxon>
        <taxon>Oxalobacteraceae</taxon>
        <taxon>Keguizhuia</taxon>
    </lineage>
</organism>
<comment type="caution">
    <text evidence="2">The sequence shown here is derived from an EMBL/GenBank/DDBJ whole genome shotgun (WGS) entry which is preliminary data.</text>
</comment>
<proteinExistence type="predicted"/>
<evidence type="ECO:0000313" key="3">
    <source>
        <dbReference type="Proteomes" id="UP001225596"/>
    </source>
</evidence>
<keyword evidence="1" id="KW-0812">Transmembrane</keyword>
<evidence type="ECO:0000313" key="2">
    <source>
        <dbReference type="EMBL" id="MDQ9172371.1"/>
    </source>
</evidence>
<dbReference type="Proteomes" id="UP001225596">
    <property type="component" value="Unassembled WGS sequence"/>
</dbReference>
<keyword evidence="1" id="KW-1133">Transmembrane helix</keyword>
<keyword evidence="3" id="KW-1185">Reference proteome</keyword>
<protein>
    <recommendedName>
        <fullName evidence="4">DUF2892 domain-containing protein</fullName>
    </recommendedName>
</protein>
<keyword evidence="1" id="KW-0472">Membrane</keyword>
<sequence>MLSETTQRVEINTSPALNQQFDNQLQENLSCYLDADHATIDRRLAELDREWNVERFIETEAPLMIGLGIALGLTRSRKWFGLSAMAAGMVILHGVQGWYPLLPVFRRLGVRSQNEIEEERAALRVLRGDHEAYRTTNYH</sequence>